<reference evidence="1" key="2">
    <citation type="submission" date="2018-08" db="UniProtKB">
        <authorList>
            <consortium name="EnsemblPlants"/>
        </authorList>
    </citation>
    <scope>IDENTIFICATION</scope>
    <source>
        <strain evidence="1">Yugu1</strain>
    </source>
</reference>
<name>K4AHK0_SETIT</name>
<dbReference type="EMBL" id="AGNK02005479">
    <property type="status" value="NOT_ANNOTATED_CDS"/>
    <property type="molecule type" value="Genomic_DNA"/>
</dbReference>
<evidence type="ECO:0000313" key="1">
    <source>
        <dbReference type="EnsemblPlants" id="KQK88047"/>
    </source>
</evidence>
<protein>
    <submittedName>
        <fullName evidence="1">Uncharacterized protein</fullName>
    </submittedName>
</protein>
<dbReference type="AlphaFoldDB" id="K4AHK0"/>
<keyword evidence="2" id="KW-1185">Reference proteome</keyword>
<dbReference type="EnsemblPlants" id="KQK88047">
    <property type="protein sequence ID" value="KQK88047"/>
    <property type="gene ID" value="SETIT_038357mg"/>
</dbReference>
<dbReference type="Gramene" id="KQK88047">
    <property type="protein sequence ID" value="KQK88047"/>
    <property type="gene ID" value="SETIT_038357mg"/>
</dbReference>
<dbReference type="InParanoid" id="K4AHK0"/>
<organism evidence="1 2">
    <name type="scientific">Setaria italica</name>
    <name type="common">Foxtail millet</name>
    <name type="synonym">Panicum italicum</name>
    <dbReference type="NCBI Taxonomy" id="4555"/>
    <lineage>
        <taxon>Eukaryota</taxon>
        <taxon>Viridiplantae</taxon>
        <taxon>Streptophyta</taxon>
        <taxon>Embryophyta</taxon>
        <taxon>Tracheophyta</taxon>
        <taxon>Spermatophyta</taxon>
        <taxon>Magnoliopsida</taxon>
        <taxon>Liliopsida</taxon>
        <taxon>Poales</taxon>
        <taxon>Poaceae</taxon>
        <taxon>PACMAD clade</taxon>
        <taxon>Panicoideae</taxon>
        <taxon>Panicodae</taxon>
        <taxon>Paniceae</taxon>
        <taxon>Cenchrinae</taxon>
        <taxon>Setaria</taxon>
    </lineage>
</organism>
<dbReference type="HOGENOM" id="CLU_2692487_0_0_1"/>
<dbReference type="Proteomes" id="UP000004995">
    <property type="component" value="Unassembled WGS sequence"/>
</dbReference>
<sequence length="74" mass="7872">MSAACRFERMELGTGAGGFPVAITCLICHPATLNTSSVDASSTQLPKNTTLLLLQQESLATASPIRKLQQRLLV</sequence>
<proteinExistence type="predicted"/>
<evidence type="ECO:0000313" key="2">
    <source>
        <dbReference type="Proteomes" id="UP000004995"/>
    </source>
</evidence>
<accession>K4AHK0</accession>
<reference evidence="2" key="1">
    <citation type="journal article" date="2012" name="Nat. Biotechnol.">
        <title>Reference genome sequence of the model plant Setaria.</title>
        <authorList>
            <person name="Bennetzen J.L."/>
            <person name="Schmutz J."/>
            <person name="Wang H."/>
            <person name="Percifield R."/>
            <person name="Hawkins J."/>
            <person name="Pontaroli A.C."/>
            <person name="Estep M."/>
            <person name="Feng L."/>
            <person name="Vaughn J.N."/>
            <person name="Grimwood J."/>
            <person name="Jenkins J."/>
            <person name="Barry K."/>
            <person name="Lindquist E."/>
            <person name="Hellsten U."/>
            <person name="Deshpande S."/>
            <person name="Wang X."/>
            <person name="Wu X."/>
            <person name="Mitros T."/>
            <person name="Triplett J."/>
            <person name="Yang X."/>
            <person name="Ye C.Y."/>
            <person name="Mauro-Herrera M."/>
            <person name="Wang L."/>
            <person name="Li P."/>
            <person name="Sharma M."/>
            <person name="Sharma R."/>
            <person name="Ronald P.C."/>
            <person name="Panaud O."/>
            <person name="Kellogg E.A."/>
            <person name="Brutnell T.P."/>
            <person name="Doust A.N."/>
            <person name="Tuskan G.A."/>
            <person name="Rokhsar D."/>
            <person name="Devos K.M."/>
        </authorList>
    </citation>
    <scope>NUCLEOTIDE SEQUENCE [LARGE SCALE GENOMIC DNA]</scope>
    <source>
        <strain evidence="2">cv. Yugu1</strain>
    </source>
</reference>